<dbReference type="PANTHER" id="PTHR13829">
    <property type="entry name" value="SNRNP CORE PROTEIN FAMILY MEMBER"/>
    <property type="match status" value="1"/>
</dbReference>
<evidence type="ECO:0000256" key="6">
    <source>
        <dbReference type="ARBA" id="ARBA00023187"/>
    </source>
</evidence>
<dbReference type="GO" id="GO:0046540">
    <property type="term" value="C:U4/U6 x U5 tri-snRNP complex"/>
    <property type="evidence" value="ECO:0007669"/>
    <property type="project" value="TreeGrafter"/>
</dbReference>
<evidence type="ECO:0000256" key="1">
    <source>
        <dbReference type="ARBA" id="ARBA00004123"/>
    </source>
</evidence>
<comment type="similarity">
    <text evidence="2">Belongs to the snRNP Sm proteins family.</text>
</comment>
<dbReference type="Pfam" id="PF01423">
    <property type="entry name" value="LSM"/>
    <property type="match status" value="1"/>
</dbReference>
<keyword evidence="7" id="KW-0539">Nucleus</keyword>
<evidence type="ECO:0000259" key="9">
    <source>
        <dbReference type="PROSITE" id="PS52002"/>
    </source>
</evidence>
<gene>
    <name evidence="10" type="ORF">DASB73_003800</name>
</gene>
<keyword evidence="4" id="KW-0747">Spliceosome</keyword>
<dbReference type="FunFam" id="2.30.30.100:FF:000053">
    <property type="entry name" value="U6 snRNA-associated Sm-like protein LSm2"/>
    <property type="match status" value="1"/>
</dbReference>
<dbReference type="InterPro" id="IPR047575">
    <property type="entry name" value="Sm"/>
</dbReference>
<dbReference type="GO" id="GO:0071013">
    <property type="term" value="C:catalytic step 2 spliceosome"/>
    <property type="evidence" value="ECO:0007669"/>
    <property type="project" value="TreeGrafter"/>
</dbReference>
<keyword evidence="6" id="KW-0508">mRNA splicing</keyword>
<sequence>MLLYSFLKTITEKEIVIELKNDLKIRGTLKSVDQFHNIRIDDIQIMNLDQYPHLAAVKSLFVRGPSIRYVYLPKEAVDVDLLQEASRREALNAKIMAN</sequence>
<accession>A0AAV5RE84</accession>
<dbReference type="AlphaFoldDB" id="A0AAV5RE84"/>
<reference evidence="10 11" key="1">
    <citation type="journal article" date="2023" name="Elife">
        <title>Identification of key yeast species and microbe-microbe interactions impacting larval growth of Drosophila in the wild.</title>
        <authorList>
            <person name="Mure A."/>
            <person name="Sugiura Y."/>
            <person name="Maeda R."/>
            <person name="Honda K."/>
            <person name="Sakurai N."/>
            <person name="Takahashi Y."/>
            <person name="Watada M."/>
            <person name="Katoh T."/>
            <person name="Gotoh A."/>
            <person name="Gotoh Y."/>
            <person name="Taniguchi I."/>
            <person name="Nakamura K."/>
            <person name="Hayashi T."/>
            <person name="Katayama T."/>
            <person name="Uemura T."/>
            <person name="Hattori Y."/>
        </authorList>
    </citation>
    <scope>NUCLEOTIDE SEQUENCE [LARGE SCALE GENOMIC DNA]</scope>
    <source>
        <strain evidence="10 11">SB-73</strain>
    </source>
</reference>
<organism evidence="10 11">
    <name type="scientific">Starmerella bacillaris</name>
    <name type="common">Yeast</name>
    <name type="synonym">Candida zemplinina</name>
    <dbReference type="NCBI Taxonomy" id="1247836"/>
    <lineage>
        <taxon>Eukaryota</taxon>
        <taxon>Fungi</taxon>
        <taxon>Dikarya</taxon>
        <taxon>Ascomycota</taxon>
        <taxon>Saccharomycotina</taxon>
        <taxon>Dipodascomycetes</taxon>
        <taxon>Dipodascales</taxon>
        <taxon>Trichomonascaceae</taxon>
        <taxon>Starmerella</taxon>
    </lineage>
</organism>
<dbReference type="GO" id="GO:0071011">
    <property type="term" value="C:precatalytic spliceosome"/>
    <property type="evidence" value="ECO:0007669"/>
    <property type="project" value="TreeGrafter"/>
</dbReference>
<evidence type="ECO:0000256" key="8">
    <source>
        <dbReference type="ARBA" id="ARBA00023274"/>
    </source>
</evidence>
<dbReference type="GO" id="GO:0003723">
    <property type="term" value="F:RNA binding"/>
    <property type="evidence" value="ECO:0007669"/>
    <property type="project" value="UniProtKB-KW"/>
</dbReference>
<evidence type="ECO:0000313" key="11">
    <source>
        <dbReference type="Proteomes" id="UP001362899"/>
    </source>
</evidence>
<dbReference type="PANTHER" id="PTHR13829:SF2">
    <property type="entry name" value="U6 SNRNA-ASSOCIATED SM-LIKE PROTEIN LSM2"/>
    <property type="match status" value="1"/>
</dbReference>
<dbReference type="CDD" id="cd01725">
    <property type="entry name" value="LSm2"/>
    <property type="match status" value="1"/>
</dbReference>
<protein>
    <submittedName>
        <fullName evidence="10">Sm-like protein</fullName>
    </submittedName>
</protein>
<dbReference type="GO" id="GO:0000932">
    <property type="term" value="C:P-body"/>
    <property type="evidence" value="ECO:0007669"/>
    <property type="project" value="TreeGrafter"/>
</dbReference>
<dbReference type="SMART" id="SM00651">
    <property type="entry name" value="Sm"/>
    <property type="match status" value="1"/>
</dbReference>
<dbReference type="PROSITE" id="PS52002">
    <property type="entry name" value="SM"/>
    <property type="match status" value="1"/>
</dbReference>
<evidence type="ECO:0000256" key="7">
    <source>
        <dbReference type="ARBA" id="ARBA00023242"/>
    </source>
</evidence>
<dbReference type="InterPro" id="IPR001163">
    <property type="entry name" value="Sm_dom_euk/arc"/>
</dbReference>
<dbReference type="Gene3D" id="2.30.30.100">
    <property type="match status" value="1"/>
</dbReference>
<comment type="subcellular location">
    <subcellularLocation>
        <location evidence="1">Nucleus</location>
    </subcellularLocation>
</comment>
<dbReference type="EMBL" id="BTGC01000001">
    <property type="protein sequence ID" value="GMM49422.1"/>
    <property type="molecule type" value="Genomic_DNA"/>
</dbReference>
<dbReference type="GO" id="GO:0000398">
    <property type="term" value="P:mRNA splicing, via spliceosome"/>
    <property type="evidence" value="ECO:0007669"/>
    <property type="project" value="TreeGrafter"/>
</dbReference>
<evidence type="ECO:0000256" key="4">
    <source>
        <dbReference type="ARBA" id="ARBA00022728"/>
    </source>
</evidence>
<dbReference type="SUPFAM" id="SSF50182">
    <property type="entry name" value="Sm-like ribonucleoproteins"/>
    <property type="match status" value="1"/>
</dbReference>
<dbReference type="Proteomes" id="UP001362899">
    <property type="component" value="Unassembled WGS sequence"/>
</dbReference>
<evidence type="ECO:0000256" key="3">
    <source>
        <dbReference type="ARBA" id="ARBA00022664"/>
    </source>
</evidence>
<evidence type="ECO:0000256" key="5">
    <source>
        <dbReference type="ARBA" id="ARBA00022884"/>
    </source>
</evidence>
<dbReference type="InterPro" id="IPR016654">
    <property type="entry name" value="U6_snRNA_Lsm2"/>
</dbReference>
<dbReference type="GO" id="GO:0005688">
    <property type="term" value="C:U6 snRNP"/>
    <property type="evidence" value="ECO:0007669"/>
    <property type="project" value="TreeGrafter"/>
</dbReference>
<comment type="caution">
    <text evidence="10">The sequence shown here is derived from an EMBL/GenBank/DDBJ whole genome shotgun (WGS) entry which is preliminary data.</text>
</comment>
<dbReference type="GO" id="GO:1990726">
    <property type="term" value="C:Lsm1-7-Pat1 complex"/>
    <property type="evidence" value="ECO:0007669"/>
    <property type="project" value="TreeGrafter"/>
</dbReference>
<proteinExistence type="inferred from homology"/>
<dbReference type="InterPro" id="IPR010920">
    <property type="entry name" value="LSM_dom_sf"/>
</dbReference>
<keyword evidence="8" id="KW-0687">Ribonucleoprotein</keyword>
<keyword evidence="3" id="KW-0507">mRNA processing</keyword>
<name>A0AAV5RE84_STABA</name>
<evidence type="ECO:0000313" key="10">
    <source>
        <dbReference type="EMBL" id="GMM49422.1"/>
    </source>
</evidence>
<evidence type="ECO:0000256" key="2">
    <source>
        <dbReference type="ARBA" id="ARBA00006850"/>
    </source>
</evidence>
<keyword evidence="5" id="KW-0694">RNA-binding</keyword>
<keyword evidence="11" id="KW-1185">Reference proteome</keyword>
<feature type="domain" description="Sm" evidence="9">
    <location>
        <begin position="2"/>
        <end position="76"/>
    </location>
</feature>